<dbReference type="PANTHER" id="PTHR37317:SF1">
    <property type="entry name" value="ZINC-RIBBON DOMAIN-CONTAINING PROTEIN-RELATED"/>
    <property type="match status" value="1"/>
</dbReference>
<dbReference type="PANTHER" id="PTHR37317">
    <property type="entry name" value="BLR8090 PROTEIN"/>
    <property type="match status" value="1"/>
</dbReference>
<sequence length="208" mass="23477">MIRRLVNVPALRVCNSSAVVPLMITLRNANSIKIANRRRVESFVGCKYIAPTRLATAAPQIAEEWDYDRNPGHIYPKIISVAALARYWWKCSICSHSFEETTERRVLRGRGCPKCEGRAARNVDSADISEISSVSLRKKRAIRRLVRRKVRGSSKLRTLRKRAAALLSSPAYPVASSSQQPLRSLLPGERSLAFSAKRAPLFTKRDRY</sequence>
<evidence type="ECO:0000313" key="3">
    <source>
        <dbReference type="Proteomes" id="UP000051952"/>
    </source>
</evidence>
<name>A0A0S4IIF2_BODSA</name>
<dbReference type="Pfam" id="PF14311">
    <property type="entry name" value="DUF4379"/>
    <property type="match status" value="1"/>
</dbReference>
<dbReference type="AlphaFoldDB" id="A0A0S4IIF2"/>
<protein>
    <recommendedName>
        <fullName evidence="1">Treble clef zinc finger domain-containing protein</fullName>
    </recommendedName>
</protein>
<proteinExistence type="predicted"/>
<keyword evidence="3" id="KW-1185">Reference proteome</keyword>
<gene>
    <name evidence="2" type="ORF">BSAL_53460</name>
</gene>
<dbReference type="OrthoDB" id="276277at2759"/>
<organism evidence="2 3">
    <name type="scientific">Bodo saltans</name>
    <name type="common">Flagellated protozoan</name>
    <dbReference type="NCBI Taxonomy" id="75058"/>
    <lineage>
        <taxon>Eukaryota</taxon>
        <taxon>Discoba</taxon>
        <taxon>Euglenozoa</taxon>
        <taxon>Kinetoplastea</taxon>
        <taxon>Metakinetoplastina</taxon>
        <taxon>Eubodonida</taxon>
        <taxon>Bodonidae</taxon>
        <taxon>Bodo</taxon>
    </lineage>
</organism>
<evidence type="ECO:0000259" key="1">
    <source>
        <dbReference type="Pfam" id="PF14311"/>
    </source>
</evidence>
<dbReference type="EMBL" id="CYKH01000110">
    <property type="protein sequence ID" value="CUE71601.1"/>
    <property type="molecule type" value="Genomic_DNA"/>
</dbReference>
<accession>A0A0S4IIF2</accession>
<dbReference type="VEuPathDB" id="TriTrypDB:BSAL_53460"/>
<dbReference type="Proteomes" id="UP000051952">
    <property type="component" value="Unassembled WGS sequence"/>
</dbReference>
<feature type="domain" description="Treble clef zinc finger" evidence="1">
    <location>
        <begin position="61"/>
        <end position="118"/>
    </location>
</feature>
<evidence type="ECO:0000313" key="2">
    <source>
        <dbReference type="EMBL" id="CUE71601.1"/>
    </source>
</evidence>
<reference evidence="3" key="1">
    <citation type="submission" date="2015-09" db="EMBL/GenBank/DDBJ databases">
        <authorList>
            <consortium name="Pathogen Informatics"/>
        </authorList>
    </citation>
    <scope>NUCLEOTIDE SEQUENCE [LARGE SCALE GENOMIC DNA]</scope>
    <source>
        <strain evidence="3">Lake Konstanz</strain>
    </source>
</reference>
<dbReference type="InterPro" id="IPR025487">
    <property type="entry name" value="DUF4379"/>
</dbReference>